<sequence length="716" mass="77018">MANFERANGGGGGVLSLEPSLAAASAAEEAVRHHDWDKNDYNAFIRSQRAARTLQQQQHDDEGDAAFAFRNSCPTRRIRESCEEWHMKPMERDHHDSQAQMLYLDMDAALPLHWESLINTSCRSRRHSYSSSSSSSSSSSREFEFHMQQVQIRPEVVAGAEDAAAGDHHLHVGRDVVQGISHADELFYKGQLLPLHLRPRQQMVEKLTSEYSHVNQQEKAAATVAAAASDDDHAAALLDSSSYVKFCVNSCTDDLHVAAAAAAALADSRSSSFRSQSSSSSSYWESATAENSSSRDSNGSSQDACCFVNSSNNENELQLLETQLSATNVGALGFKPPPLMKLSSFQKQELQKQQESPFLHNREVFSTHMNCCKSAPSQDADQSTTKSTTSVFSSWLRPPFKWKVLFGVKKVSKTPTRKDQTTLERCNPLSTPESSYSSSSSSSSSSACSPTSSYSAAADLVHSHAPDHPASNKHSTSSSEADSRISSCEIRKSTAARAPAADEEESLRASAACSSAGAAAGESSKTTREHQQQHRWKKYIKMLKLPAYGKIMMQQQQQKQQQHIFDLVKKDFKNVAAATTAREPISSSNPAAAAAAAASSSSSRRAGSLSFIKPAAAAPPPPPPQAQAQAQKSLSGSLSFPSSSMMSPTSRMAAAAMGGGGVPGAPRRSSAHASDSTSNSGQLLRRPVFSQSTISDLQSSLQGAIAHCKQSHCAHI</sequence>
<evidence type="ECO:0000256" key="1">
    <source>
        <dbReference type="SAM" id="MobiDB-lite"/>
    </source>
</evidence>
<accession>A0ABP1BMY8</accession>
<evidence type="ECO:0000313" key="3">
    <source>
        <dbReference type="Proteomes" id="UP001497522"/>
    </source>
</evidence>
<dbReference type="Proteomes" id="UP001497522">
    <property type="component" value="Chromosome 5"/>
</dbReference>
<evidence type="ECO:0000313" key="2">
    <source>
        <dbReference type="EMBL" id="CAK9877161.1"/>
    </source>
</evidence>
<gene>
    <name evidence="2" type="ORF">CSSPJE1EN2_LOCUS19203</name>
</gene>
<proteinExistence type="predicted"/>
<feature type="compositionally biased region" description="Low complexity" evidence="1">
    <location>
        <begin position="626"/>
        <end position="656"/>
    </location>
</feature>
<feature type="region of interest" description="Disordered" evidence="1">
    <location>
        <begin position="463"/>
        <end position="534"/>
    </location>
</feature>
<feature type="compositionally biased region" description="Low complexity" evidence="1">
    <location>
        <begin position="671"/>
        <end position="680"/>
    </location>
</feature>
<feature type="compositionally biased region" description="Polar residues" evidence="1">
    <location>
        <begin position="472"/>
        <end position="486"/>
    </location>
</feature>
<feature type="compositionally biased region" description="Low complexity" evidence="1">
    <location>
        <begin position="508"/>
        <end position="524"/>
    </location>
</feature>
<feature type="region of interest" description="Disordered" evidence="1">
    <location>
        <begin position="413"/>
        <end position="447"/>
    </location>
</feature>
<keyword evidence="3" id="KW-1185">Reference proteome</keyword>
<feature type="compositionally biased region" description="Low complexity" evidence="1">
    <location>
        <begin position="430"/>
        <end position="447"/>
    </location>
</feature>
<dbReference type="PANTHER" id="PTHR33312:SF21">
    <property type="entry name" value="MEMBRANE-ASSOCIATED KINASE REGULATOR 3-RELATED"/>
    <property type="match status" value="1"/>
</dbReference>
<organism evidence="2 3">
    <name type="scientific">Sphagnum jensenii</name>
    <dbReference type="NCBI Taxonomy" id="128206"/>
    <lineage>
        <taxon>Eukaryota</taxon>
        <taxon>Viridiplantae</taxon>
        <taxon>Streptophyta</taxon>
        <taxon>Embryophyta</taxon>
        <taxon>Bryophyta</taxon>
        <taxon>Sphagnophytina</taxon>
        <taxon>Sphagnopsida</taxon>
        <taxon>Sphagnales</taxon>
        <taxon>Sphagnaceae</taxon>
        <taxon>Sphagnum</taxon>
    </lineage>
</organism>
<dbReference type="PANTHER" id="PTHR33312">
    <property type="entry name" value="MEMBRANE-ASSOCIATED KINASE REGULATOR 4-RELATED"/>
    <property type="match status" value="1"/>
</dbReference>
<protein>
    <submittedName>
        <fullName evidence="2">Uncharacterized protein</fullName>
    </submittedName>
</protein>
<dbReference type="EMBL" id="OZ023706">
    <property type="protein sequence ID" value="CAK9877161.1"/>
    <property type="molecule type" value="Genomic_DNA"/>
</dbReference>
<name>A0ABP1BMY8_9BRYO</name>
<feature type="region of interest" description="Disordered" evidence="1">
    <location>
        <begin position="613"/>
        <end position="687"/>
    </location>
</feature>
<reference evidence="2" key="1">
    <citation type="submission" date="2024-03" db="EMBL/GenBank/DDBJ databases">
        <authorList>
            <consortium name="ELIXIR-Norway"/>
            <consortium name="Elixir Norway"/>
        </authorList>
    </citation>
    <scope>NUCLEOTIDE SEQUENCE</scope>
</reference>
<dbReference type="InterPro" id="IPR039620">
    <property type="entry name" value="BKI1/MAKR1/3/4"/>
</dbReference>